<proteinExistence type="predicted"/>
<dbReference type="InterPro" id="IPR003879">
    <property type="entry name" value="Butyrophylin_SPRY"/>
</dbReference>
<dbReference type="SMART" id="SM00449">
    <property type="entry name" value="SPRY"/>
    <property type="match status" value="1"/>
</dbReference>
<dbReference type="SUPFAM" id="SSF49899">
    <property type="entry name" value="Concanavalin A-like lectins/glucanases"/>
    <property type="match status" value="1"/>
</dbReference>
<reference evidence="3" key="1">
    <citation type="submission" date="2025-08" db="UniProtKB">
        <authorList>
            <consortium name="Ensembl"/>
        </authorList>
    </citation>
    <scope>IDENTIFICATION</scope>
</reference>
<accession>A0A2K6GD20</accession>
<organism evidence="3 4">
    <name type="scientific">Propithecus coquereli</name>
    <name type="common">Coquerel's sifaka</name>
    <name type="synonym">Propithecus verreauxi coquereli</name>
    <dbReference type="NCBI Taxonomy" id="379532"/>
    <lineage>
        <taxon>Eukaryota</taxon>
        <taxon>Metazoa</taxon>
        <taxon>Chordata</taxon>
        <taxon>Craniata</taxon>
        <taxon>Vertebrata</taxon>
        <taxon>Euteleostomi</taxon>
        <taxon>Mammalia</taxon>
        <taxon>Eutheria</taxon>
        <taxon>Euarchontoglires</taxon>
        <taxon>Primates</taxon>
        <taxon>Strepsirrhini</taxon>
        <taxon>Lemuriformes</taxon>
        <taxon>Indriidae</taxon>
        <taxon>Propithecus</taxon>
    </lineage>
</organism>
<dbReference type="SUPFAM" id="SSF57845">
    <property type="entry name" value="B-box zinc-binding domain"/>
    <property type="match status" value="1"/>
</dbReference>
<evidence type="ECO:0000313" key="4">
    <source>
        <dbReference type="Proteomes" id="UP000233160"/>
    </source>
</evidence>
<dbReference type="InterPro" id="IPR050143">
    <property type="entry name" value="TRIM/RBCC"/>
</dbReference>
<dbReference type="PANTHER" id="PTHR24103">
    <property type="entry name" value="E3 UBIQUITIN-PROTEIN LIGASE TRIM"/>
    <property type="match status" value="1"/>
</dbReference>
<feature type="domain" description="B30.2/SPRY" evidence="2">
    <location>
        <begin position="221"/>
        <end position="394"/>
    </location>
</feature>
<protein>
    <recommendedName>
        <fullName evidence="2">B30.2/SPRY domain-containing protein</fullName>
    </recommendedName>
</protein>
<dbReference type="STRING" id="379532.ENSPCOP00000024124"/>
<dbReference type="GeneTree" id="ENSGT00940000162409"/>
<dbReference type="InterPro" id="IPR001870">
    <property type="entry name" value="B30.2/SPRY"/>
</dbReference>
<dbReference type="InterPro" id="IPR003877">
    <property type="entry name" value="SPRY_dom"/>
</dbReference>
<dbReference type="InterPro" id="IPR013320">
    <property type="entry name" value="ConA-like_dom_sf"/>
</dbReference>
<evidence type="ECO:0000256" key="1">
    <source>
        <dbReference type="SAM" id="Coils"/>
    </source>
</evidence>
<sequence>PMRCRECREMSEKTDFKTDFVLKKLASLARQARPHQVHSSEEHICVAHMEVKGLFCETEKTLLCGPCSKALELVTHSHRPEECAAEQCRVSDELIKTMEFLWKMTQETQNNLNQETSKTQLLADYVALRKMIIKIQYQRTHLFLHEEEQPHLEAMDREAEEIFQRLRDSEVRMTQHKERMKDMYRELTEMCHKLDVELVTDAILYRTKLVQMQKPQLVNPELTSWRITGLLNMLNNFRVDSPLSMEMVSCYISLTEHLRSVIFGDDPHGAHWELQTAESFAAWGAKAFTSGRHYWEVDVTHSSSWVLGVYTSIIIDSENAFLLFSLKGINGYSRSTNSPPLAQCVQRPRRVGVFLDYDNGTVSFYDVYKAALIYSFLPSSFSSPLRPFLYLYSP</sequence>
<dbReference type="InterPro" id="IPR043136">
    <property type="entry name" value="B30.2/SPRY_sf"/>
</dbReference>
<evidence type="ECO:0000313" key="3">
    <source>
        <dbReference type="Ensembl" id="ENSPCOP00000024124.1"/>
    </source>
</evidence>
<feature type="coiled-coil region" evidence="1">
    <location>
        <begin position="152"/>
        <end position="186"/>
    </location>
</feature>
<dbReference type="PRINTS" id="PR01407">
    <property type="entry name" value="BUTYPHLNCDUF"/>
</dbReference>
<dbReference type="Pfam" id="PF00622">
    <property type="entry name" value="SPRY"/>
    <property type="match status" value="1"/>
</dbReference>
<dbReference type="PROSITE" id="PS50188">
    <property type="entry name" value="B302_SPRY"/>
    <property type="match status" value="1"/>
</dbReference>
<reference evidence="3" key="2">
    <citation type="submission" date="2025-09" db="UniProtKB">
        <authorList>
            <consortium name="Ensembl"/>
        </authorList>
    </citation>
    <scope>IDENTIFICATION</scope>
</reference>
<dbReference type="Proteomes" id="UP000233160">
    <property type="component" value="Unassembled WGS sequence"/>
</dbReference>
<dbReference type="AlphaFoldDB" id="A0A2K6GD20"/>
<keyword evidence="4" id="KW-1185">Reference proteome</keyword>
<evidence type="ECO:0000259" key="2">
    <source>
        <dbReference type="PROSITE" id="PS50188"/>
    </source>
</evidence>
<keyword evidence="1" id="KW-0175">Coiled coil</keyword>
<dbReference type="Gene3D" id="2.60.120.920">
    <property type="match status" value="1"/>
</dbReference>
<dbReference type="Ensembl" id="ENSPCOT00000034804.1">
    <property type="protein sequence ID" value="ENSPCOP00000024124.1"/>
    <property type="gene ID" value="ENSPCOG00000024227.1"/>
</dbReference>
<name>A0A2K6GD20_PROCO</name>